<dbReference type="Proteomes" id="UP000028999">
    <property type="component" value="Unassembled WGS sequence"/>
</dbReference>
<reference evidence="2 3" key="1">
    <citation type="journal article" date="2014" name="Science">
        <title>Plant genetics. Early allopolyploid evolution in the post-Neolithic Brassica napus oilseed genome.</title>
        <authorList>
            <person name="Chalhoub B."/>
            <person name="Denoeud F."/>
            <person name="Liu S."/>
            <person name="Parkin I.A."/>
            <person name="Tang H."/>
            <person name="Wang X."/>
            <person name="Chiquet J."/>
            <person name="Belcram H."/>
            <person name="Tong C."/>
            <person name="Samans B."/>
            <person name="Correa M."/>
            <person name="Da Silva C."/>
            <person name="Just J."/>
            <person name="Falentin C."/>
            <person name="Koh C.S."/>
            <person name="Le Clainche I."/>
            <person name="Bernard M."/>
            <person name="Bento P."/>
            <person name="Noel B."/>
            <person name="Labadie K."/>
            <person name="Alberti A."/>
            <person name="Charles M."/>
            <person name="Arnaud D."/>
            <person name="Guo H."/>
            <person name="Daviaud C."/>
            <person name="Alamery S."/>
            <person name="Jabbari K."/>
            <person name="Zhao M."/>
            <person name="Edger P.P."/>
            <person name="Chelaifa H."/>
            <person name="Tack D."/>
            <person name="Lassalle G."/>
            <person name="Mestiri I."/>
            <person name="Schnel N."/>
            <person name="Le Paslier M.C."/>
            <person name="Fan G."/>
            <person name="Renault V."/>
            <person name="Bayer P.E."/>
            <person name="Golicz A.A."/>
            <person name="Manoli S."/>
            <person name="Lee T.H."/>
            <person name="Thi V.H."/>
            <person name="Chalabi S."/>
            <person name="Hu Q."/>
            <person name="Fan C."/>
            <person name="Tollenaere R."/>
            <person name="Lu Y."/>
            <person name="Battail C."/>
            <person name="Shen J."/>
            <person name="Sidebottom C.H."/>
            <person name="Wang X."/>
            <person name="Canaguier A."/>
            <person name="Chauveau A."/>
            <person name="Berard A."/>
            <person name="Deniot G."/>
            <person name="Guan M."/>
            <person name="Liu Z."/>
            <person name="Sun F."/>
            <person name="Lim Y.P."/>
            <person name="Lyons E."/>
            <person name="Town C.D."/>
            <person name="Bancroft I."/>
            <person name="Wang X."/>
            <person name="Meng J."/>
            <person name="Ma J."/>
            <person name="Pires J.C."/>
            <person name="King G.J."/>
            <person name="Brunel D."/>
            <person name="Delourme R."/>
            <person name="Renard M."/>
            <person name="Aury J.M."/>
            <person name="Adams K.L."/>
            <person name="Batley J."/>
            <person name="Snowdon R.J."/>
            <person name="Tost J."/>
            <person name="Edwards D."/>
            <person name="Zhou Y."/>
            <person name="Hua W."/>
            <person name="Sharpe A.G."/>
            <person name="Paterson A.H."/>
            <person name="Guan C."/>
            <person name="Wincker P."/>
        </authorList>
    </citation>
    <scope>NUCLEOTIDE SEQUENCE [LARGE SCALE GENOMIC DNA]</scope>
    <source>
        <strain evidence="3">cv. Darmor-bzh</strain>
    </source>
</reference>
<feature type="domain" description="RNase H type-1" evidence="1">
    <location>
        <begin position="39"/>
        <end position="159"/>
    </location>
</feature>
<dbReference type="InterPro" id="IPR002156">
    <property type="entry name" value="RNaseH_domain"/>
</dbReference>
<dbReference type="InterPro" id="IPR052929">
    <property type="entry name" value="RNase_H-like_EbsB-rel"/>
</dbReference>
<dbReference type="SUPFAM" id="SSF53098">
    <property type="entry name" value="Ribonuclease H-like"/>
    <property type="match status" value="1"/>
</dbReference>
<dbReference type="Pfam" id="PF13456">
    <property type="entry name" value="RVT_3"/>
    <property type="match status" value="1"/>
</dbReference>
<proteinExistence type="predicted"/>
<dbReference type="InterPro" id="IPR012337">
    <property type="entry name" value="RNaseH-like_sf"/>
</dbReference>
<gene>
    <name evidence="2" type="primary">BnaC06g06660D</name>
    <name evidence="2" type="ORF">GSBRNA2T00062321001</name>
</gene>
<dbReference type="Gramene" id="CDY36613">
    <property type="protein sequence ID" value="CDY36613"/>
    <property type="gene ID" value="GSBRNA2T00062321001"/>
</dbReference>
<organism evidence="2 3">
    <name type="scientific">Brassica napus</name>
    <name type="common">Rape</name>
    <dbReference type="NCBI Taxonomy" id="3708"/>
    <lineage>
        <taxon>Eukaryota</taxon>
        <taxon>Viridiplantae</taxon>
        <taxon>Streptophyta</taxon>
        <taxon>Embryophyta</taxon>
        <taxon>Tracheophyta</taxon>
        <taxon>Spermatophyta</taxon>
        <taxon>Magnoliopsida</taxon>
        <taxon>eudicotyledons</taxon>
        <taxon>Gunneridae</taxon>
        <taxon>Pentapetalae</taxon>
        <taxon>rosids</taxon>
        <taxon>malvids</taxon>
        <taxon>Brassicales</taxon>
        <taxon>Brassicaceae</taxon>
        <taxon>Brassiceae</taxon>
        <taxon>Brassica</taxon>
    </lineage>
</organism>
<dbReference type="CDD" id="cd06222">
    <property type="entry name" value="RNase_H_like"/>
    <property type="match status" value="1"/>
</dbReference>
<dbReference type="PANTHER" id="PTHR47074">
    <property type="entry name" value="BNAC02G40300D PROTEIN"/>
    <property type="match status" value="1"/>
</dbReference>
<evidence type="ECO:0000313" key="3">
    <source>
        <dbReference type="Proteomes" id="UP000028999"/>
    </source>
</evidence>
<dbReference type="GO" id="GO:0004523">
    <property type="term" value="F:RNA-DNA hybrid ribonuclease activity"/>
    <property type="evidence" value="ECO:0007669"/>
    <property type="project" value="InterPro"/>
</dbReference>
<evidence type="ECO:0000313" key="2">
    <source>
        <dbReference type="EMBL" id="CDY36613.1"/>
    </source>
</evidence>
<dbReference type="OMA" id="CINRISW"/>
<dbReference type="PaxDb" id="3708-A0A078HII3"/>
<dbReference type="Gene3D" id="3.30.420.10">
    <property type="entry name" value="Ribonuclease H-like superfamily/Ribonuclease H"/>
    <property type="match status" value="1"/>
</dbReference>
<dbReference type="GO" id="GO:0003676">
    <property type="term" value="F:nucleic acid binding"/>
    <property type="evidence" value="ECO:0007669"/>
    <property type="project" value="InterPro"/>
</dbReference>
<accession>A0A078HII3</accession>
<dbReference type="STRING" id="3708.A0A078HII3"/>
<evidence type="ECO:0000259" key="1">
    <source>
        <dbReference type="Pfam" id="PF13456"/>
    </source>
</evidence>
<dbReference type="EMBL" id="LK032379">
    <property type="protein sequence ID" value="CDY36613.1"/>
    <property type="molecule type" value="Genomic_DNA"/>
</dbReference>
<dbReference type="InterPro" id="IPR036397">
    <property type="entry name" value="RNaseH_sf"/>
</dbReference>
<keyword evidence="3" id="KW-1185">Reference proteome</keyword>
<protein>
    <submittedName>
        <fullName evidence="2">BnaC06g06660D protein</fullName>
    </submittedName>
</protein>
<dbReference type="PANTHER" id="PTHR47074:SF49">
    <property type="entry name" value="POLYNUCLEOTIDYL TRANSFERASE, RIBONUCLEASE H-LIKE SUPERFAMILY PROTEIN"/>
    <property type="match status" value="1"/>
</dbReference>
<name>A0A078HII3_BRANA</name>
<dbReference type="AlphaFoldDB" id="A0A078HII3"/>
<dbReference type="InterPro" id="IPR044730">
    <property type="entry name" value="RNase_H-like_dom_plant"/>
</dbReference>
<sequence length="179" mass="19011">MVLLKAVLAEMPNYAMSYINCPLMNLDPQIPAKASALYTDAAWNNTSLAGGLGWVSTKADGSVLFKGTEDRRNVASALLAEAMALKTALSEAVSHCITDIICFSDSKCLIDLITGKKTVVALQGLLHDLGVLSDSCKSISFCFIPRGRNKVADSLAKNAMFHMSNNPCGVSHSVVNSVT</sequence>